<protein>
    <submittedName>
        <fullName evidence="1">Uncharacterized protein</fullName>
    </submittedName>
</protein>
<accession>A0ABX0JTC8</accession>
<sequence length="90" mass="10182">MMARCFPSGGREQRVFDSGRYRPDCSRYVHDETDIQIADSSHSSDISLIVVPFFSYELRLCHADVILIIGSKPLIASAQKRDISETNFLT</sequence>
<name>A0ABX0JTC8_9PROT</name>
<reference evidence="1 2" key="1">
    <citation type="journal article" date="2020" name="Int. J. Syst. Evol. Microbiol.">
        <title>Novel acetic acid bacteria from cider fermentations: Acetobacter conturbans sp. nov. and Acetobacter fallax sp. nov.</title>
        <authorList>
            <person name="Sombolestani A.S."/>
            <person name="Cleenwerck I."/>
            <person name="Cnockaert M."/>
            <person name="Borremans W."/>
            <person name="Wieme A.D."/>
            <person name="De Vuyst L."/>
            <person name="Vandamme P."/>
        </authorList>
    </citation>
    <scope>NUCLEOTIDE SEQUENCE [LARGE SCALE GENOMIC DNA]</scope>
    <source>
        <strain evidence="1 2">LMG 30640</strain>
    </source>
</reference>
<evidence type="ECO:0000313" key="2">
    <source>
        <dbReference type="Proteomes" id="UP000635278"/>
    </source>
</evidence>
<proteinExistence type="predicted"/>
<dbReference type="RefSeq" id="WP_173585068.1">
    <property type="nucleotide sequence ID" value="NZ_WOTB01000049.1"/>
</dbReference>
<keyword evidence="2" id="KW-1185">Reference proteome</keyword>
<dbReference type="Proteomes" id="UP000635278">
    <property type="component" value="Unassembled WGS sequence"/>
</dbReference>
<gene>
    <name evidence="1" type="ORF">GOB93_19325</name>
</gene>
<comment type="caution">
    <text evidence="1">The sequence shown here is derived from an EMBL/GenBank/DDBJ whole genome shotgun (WGS) entry which is preliminary data.</text>
</comment>
<dbReference type="EMBL" id="WOTB01000049">
    <property type="protein sequence ID" value="NHN86753.1"/>
    <property type="molecule type" value="Genomic_DNA"/>
</dbReference>
<evidence type="ECO:0000313" key="1">
    <source>
        <dbReference type="EMBL" id="NHN86753.1"/>
    </source>
</evidence>
<organism evidence="1 2">
    <name type="scientific">Acetobacter musti</name>
    <dbReference type="NCBI Taxonomy" id="864732"/>
    <lineage>
        <taxon>Bacteria</taxon>
        <taxon>Pseudomonadati</taxon>
        <taxon>Pseudomonadota</taxon>
        <taxon>Alphaproteobacteria</taxon>
        <taxon>Acetobacterales</taxon>
        <taxon>Acetobacteraceae</taxon>
        <taxon>Acetobacter</taxon>
    </lineage>
</organism>